<dbReference type="InterPro" id="IPR050143">
    <property type="entry name" value="TRIM/RBCC"/>
</dbReference>
<proteinExistence type="predicted"/>
<accession>G3IMP7</accession>
<evidence type="ECO:0000313" key="3">
    <source>
        <dbReference type="Proteomes" id="UP000001075"/>
    </source>
</evidence>
<keyword evidence="1" id="KW-0175">Coiled coil</keyword>
<evidence type="ECO:0000256" key="1">
    <source>
        <dbReference type="SAM" id="Coils"/>
    </source>
</evidence>
<reference evidence="3" key="1">
    <citation type="journal article" date="2011" name="Nat. Biotechnol.">
        <title>The genomic sequence of the Chinese hamster ovary (CHO)-K1 cell line.</title>
        <authorList>
            <person name="Xu X."/>
            <person name="Nagarajan H."/>
            <person name="Lewis N.E."/>
            <person name="Pan S."/>
            <person name="Cai Z."/>
            <person name="Liu X."/>
            <person name="Chen W."/>
            <person name="Xie M."/>
            <person name="Wang W."/>
            <person name="Hammond S."/>
            <person name="Andersen M.R."/>
            <person name="Neff N."/>
            <person name="Passarelli B."/>
            <person name="Koh W."/>
            <person name="Fan H.C."/>
            <person name="Wang J."/>
            <person name="Gui Y."/>
            <person name="Lee K.H."/>
            <person name="Betenbaugh M.J."/>
            <person name="Quake S.R."/>
            <person name="Famili I."/>
            <person name="Palsson B.O."/>
            <person name="Wang J."/>
        </authorList>
    </citation>
    <scope>NUCLEOTIDE SEQUENCE [LARGE SCALE GENOMIC DNA]</scope>
    <source>
        <strain evidence="3">CHO K1 cell line</strain>
    </source>
</reference>
<dbReference type="STRING" id="10029.G3IMP7"/>
<organism evidence="2 3">
    <name type="scientific">Cricetulus griseus</name>
    <name type="common">Chinese hamster</name>
    <name type="synonym">Cricetulus barabensis griseus</name>
    <dbReference type="NCBI Taxonomy" id="10029"/>
    <lineage>
        <taxon>Eukaryota</taxon>
        <taxon>Metazoa</taxon>
        <taxon>Chordata</taxon>
        <taxon>Craniata</taxon>
        <taxon>Vertebrata</taxon>
        <taxon>Euteleostomi</taxon>
        <taxon>Mammalia</taxon>
        <taxon>Eutheria</taxon>
        <taxon>Euarchontoglires</taxon>
        <taxon>Glires</taxon>
        <taxon>Rodentia</taxon>
        <taxon>Myomorpha</taxon>
        <taxon>Muroidea</taxon>
        <taxon>Cricetidae</taxon>
        <taxon>Cricetinae</taxon>
        <taxon>Cricetulus</taxon>
    </lineage>
</organism>
<evidence type="ECO:0000313" key="2">
    <source>
        <dbReference type="EMBL" id="EGW11433.1"/>
    </source>
</evidence>
<dbReference type="Proteomes" id="UP000001075">
    <property type="component" value="Unassembled WGS sequence"/>
</dbReference>
<dbReference type="PANTHER" id="PTHR24103">
    <property type="entry name" value="E3 UBIQUITIN-PROTEIN LIGASE TRIM"/>
    <property type="match status" value="1"/>
</dbReference>
<gene>
    <name evidence="2" type="ORF">I79_025191</name>
</gene>
<sequence length="212" mass="24588">MTMVFLMEVTQDYQEMFQESLKKLRKKQQEAERLKAVIQEKRESWKNQVEPERHRIQIEFKQLQSSLDWVERREPRKLEVEEKKGLSIIEKAEGELIHKSQSLKDLISDLEHRCQGSTVELLKDASDVTKKEFWTLSSSSSPHQAEEFASSPASQRDAVSLSRIDNRPKQLGGLSLNPQTANLNLVPSKNRRQVRFVGAKLSKPSCLEEHYD</sequence>
<dbReference type="EMBL" id="JH004949">
    <property type="protein sequence ID" value="EGW11433.1"/>
    <property type="molecule type" value="Genomic_DNA"/>
</dbReference>
<dbReference type="InParanoid" id="G3IMP7"/>
<name>G3IMP7_CRIGR</name>
<dbReference type="AlphaFoldDB" id="G3IMP7"/>
<protein>
    <submittedName>
        <fullName evidence="2">Tripartite motif-containing protein 6</fullName>
    </submittedName>
</protein>
<feature type="coiled-coil region" evidence="1">
    <location>
        <begin position="14"/>
        <end position="48"/>
    </location>
</feature>